<dbReference type="FunFam" id="3.30.1490.20:FF:000010">
    <property type="entry name" value="Phosphoenolpyruvate synthase"/>
    <property type="match status" value="1"/>
</dbReference>
<evidence type="ECO:0000256" key="2">
    <source>
        <dbReference type="ARBA" id="ARBA00022840"/>
    </source>
</evidence>
<reference evidence="6" key="1">
    <citation type="submission" date="2016-10" db="EMBL/GenBank/DDBJ databases">
        <authorList>
            <person name="Varghese N."/>
            <person name="Submissions S."/>
        </authorList>
    </citation>
    <scope>NUCLEOTIDE SEQUENCE [LARGE SCALE GENOMIC DNA]</scope>
    <source>
        <strain evidence="6">ATCC 25963</strain>
    </source>
</reference>
<dbReference type="InterPro" id="IPR051549">
    <property type="entry name" value="PEP_Utilizing_Enz"/>
</dbReference>
<dbReference type="STRING" id="54.SAMN02745121_08400"/>
<dbReference type="Gene3D" id="3.30.470.20">
    <property type="entry name" value="ATP-grasp fold, B domain"/>
    <property type="match status" value="1"/>
</dbReference>
<evidence type="ECO:0000256" key="1">
    <source>
        <dbReference type="ARBA" id="ARBA00022741"/>
    </source>
</evidence>
<keyword evidence="1" id="KW-0547">Nucleotide-binding</keyword>
<dbReference type="EMBL" id="FOMX01000054">
    <property type="protein sequence ID" value="SFF36532.1"/>
    <property type="molecule type" value="Genomic_DNA"/>
</dbReference>
<dbReference type="InterPro" id="IPR008279">
    <property type="entry name" value="PEP-util_enz_mobile_dom"/>
</dbReference>
<dbReference type="GO" id="GO:0016301">
    <property type="term" value="F:kinase activity"/>
    <property type="evidence" value="ECO:0007669"/>
    <property type="project" value="UniProtKB-KW"/>
</dbReference>
<dbReference type="InterPro" id="IPR013815">
    <property type="entry name" value="ATP_grasp_subdomain_1"/>
</dbReference>
<feature type="domain" description="PEP-utilising enzyme mobile" evidence="3">
    <location>
        <begin position="806"/>
        <end position="876"/>
    </location>
</feature>
<organism evidence="5 6">
    <name type="scientific">Nannocystis exedens</name>
    <dbReference type="NCBI Taxonomy" id="54"/>
    <lineage>
        <taxon>Bacteria</taxon>
        <taxon>Pseudomonadati</taxon>
        <taxon>Myxococcota</taxon>
        <taxon>Polyangia</taxon>
        <taxon>Nannocystales</taxon>
        <taxon>Nannocystaceae</taxon>
        <taxon>Nannocystis</taxon>
    </lineage>
</organism>
<dbReference type="Proteomes" id="UP000199400">
    <property type="component" value="Unassembled WGS sequence"/>
</dbReference>
<dbReference type="GO" id="GO:0005524">
    <property type="term" value="F:ATP binding"/>
    <property type="evidence" value="ECO:0007669"/>
    <property type="project" value="UniProtKB-KW"/>
</dbReference>
<dbReference type="InterPro" id="IPR036637">
    <property type="entry name" value="Phosphohistidine_dom_sf"/>
</dbReference>
<dbReference type="SUPFAM" id="SSF56059">
    <property type="entry name" value="Glutathione synthetase ATP-binding domain-like"/>
    <property type="match status" value="1"/>
</dbReference>
<evidence type="ECO:0000259" key="3">
    <source>
        <dbReference type="Pfam" id="PF00391"/>
    </source>
</evidence>
<evidence type="ECO:0000259" key="4">
    <source>
        <dbReference type="Pfam" id="PF01326"/>
    </source>
</evidence>
<feature type="domain" description="Pyruvate phosphate dikinase AMP/ATP-binding" evidence="4">
    <location>
        <begin position="15"/>
        <end position="313"/>
    </location>
</feature>
<protein>
    <submittedName>
        <fullName evidence="5">Pyruvate, water dikinase</fullName>
    </submittedName>
</protein>
<keyword evidence="6" id="KW-1185">Reference proteome</keyword>
<keyword evidence="5" id="KW-0670">Pyruvate</keyword>
<gene>
    <name evidence="5" type="ORF">SAMN02745121_08400</name>
</gene>
<dbReference type="Pfam" id="PF00391">
    <property type="entry name" value="PEP-utilizers"/>
    <property type="match status" value="1"/>
</dbReference>
<keyword evidence="2" id="KW-0067">ATP-binding</keyword>
<dbReference type="PANTHER" id="PTHR43615">
    <property type="entry name" value="PHOSPHOENOLPYRUVATE SYNTHASE-RELATED"/>
    <property type="match status" value="1"/>
</dbReference>
<keyword evidence="5" id="KW-0418">Kinase</keyword>
<dbReference type="InterPro" id="IPR002192">
    <property type="entry name" value="PPDK_AMP/ATP-bd"/>
</dbReference>
<evidence type="ECO:0000313" key="6">
    <source>
        <dbReference type="Proteomes" id="UP000199400"/>
    </source>
</evidence>
<dbReference type="Gene3D" id="3.50.30.10">
    <property type="entry name" value="Phosphohistidine domain"/>
    <property type="match status" value="1"/>
</dbReference>
<dbReference type="SUPFAM" id="SSF52009">
    <property type="entry name" value="Phosphohistidine domain"/>
    <property type="match status" value="1"/>
</dbReference>
<name>A0A1I2I2Q8_9BACT</name>
<proteinExistence type="predicted"/>
<dbReference type="AlphaFoldDB" id="A0A1I2I2Q8"/>
<accession>A0A1I2I2Q8</accession>
<sequence length="886" mass="95303">MIVPFSATLPDDLARVGGKGQNLGALTRAGFPVPPGFCVTTAAYRRFVAGCPTFSAWLDRLDALDPDDVAGARELGAAVRDALLAVPLPEEVVGEITTAHESLGREHAYAVRSSATAEDLPGASFAGQQDTYLNIRGGDELLAAVRRCFASLFTDRAILYRARNGFGHRQVALAVVVQRMVVPDASGILFTADPVTGHRGTLTIDAGYGLGEALVGGLVTADLYRVDRRTGALKELRVGDKQVAIRPVPGGGTVTEDVPEDRRRARVLDDAAVAALADLGARVEAHYGGVPQDLEWCLEGHRWWLVQARPITSLYPLPAPGPDDGAVHLYLSFGHAQNMTDPITPMGRDLWRAVFPIGKTRMDELPCGATTMVDAGSRLFLDITPVLRLGPTRRLMFRIFRAVYPDVGARLATLVDRPEIQAAARPRPAALGLFARMMWRVPLDIAWVLLGARLEDQPAWADRMVAARVAGFRRAVEAEPPGVARLRAARQALTGLFQVLPEIAPRLVSGLLSLGRLRRRFADSPYAADVEALQRGLVGNVTTEMDLRVGDLADLARPFPELRAALEHVRPGELHRLRELPGGPVFLDALAAFLDRFGMRGQAEIDIGRPRWADDPGLLLASIRGIAAHGDAPGQHRRHFATLQAEAEAAAQRLVAAAPAPVRWLVRRQVQCVRHCLGLREHPKYLFVQCFEIVRSTVLAAADALVRAGRIAAAGDVWFLTYDELLELAADANAFDPRPRIVARRADHEHSRHLNPPLVVTSEGEVPARPVPKDLPEGAIAGLGASAGVVEGIARVVLDPAAEVLRAGEILVAPYTDPGWTPLFVHAAGLVCDVGGMMTHGSVIAREYGIPAVVGVGDGTRRLKSGQRLRVDGGRGIVEVLAEAAP</sequence>
<dbReference type="RefSeq" id="WP_245913990.1">
    <property type="nucleotide sequence ID" value="NZ_FOMX01000054.1"/>
</dbReference>
<dbReference type="PANTHER" id="PTHR43615:SF1">
    <property type="entry name" value="PPDK_N DOMAIN-CONTAINING PROTEIN"/>
    <property type="match status" value="1"/>
</dbReference>
<keyword evidence="5" id="KW-0808">Transferase</keyword>
<dbReference type="Pfam" id="PF01326">
    <property type="entry name" value="PPDK_N"/>
    <property type="match status" value="1"/>
</dbReference>
<dbReference type="Gene3D" id="3.30.1490.20">
    <property type="entry name" value="ATP-grasp fold, A domain"/>
    <property type="match status" value="1"/>
</dbReference>
<evidence type="ECO:0000313" key="5">
    <source>
        <dbReference type="EMBL" id="SFF36532.1"/>
    </source>
</evidence>